<proteinExistence type="predicted"/>
<dbReference type="Proteomes" id="UP000780801">
    <property type="component" value="Unassembled WGS sequence"/>
</dbReference>
<keyword evidence="3" id="KW-1185">Reference proteome</keyword>
<dbReference type="OrthoDB" id="2446735at2759"/>
<comment type="caution">
    <text evidence="2">The sequence shown here is derived from an EMBL/GenBank/DDBJ whole genome shotgun (WGS) entry which is preliminary data.</text>
</comment>
<gene>
    <name evidence="2" type="ORF">BGW38_004418</name>
</gene>
<reference evidence="2" key="1">
    <citation type="journal article" date="2020" name="Fungal Divers.">
        <title>Resolving the Mortierellaceae phylogeny through synthesis of multi-gene phylogenetics and phylogenomics.</title>
        <authorList>
            <person name="Vandepol N."/>
            <person name="Liber J."/>
            <person name="Desiro A."/>
            <person name="Na H."/>
            <person name="Kennedy M."/>
            <person name="Barry K."/>
            <person name="Grigoriev I.V."/>
            <person name="Miller A.N."/>
            <person name="O'Donnell K."/>
            <person name="Stajich J.E."/>
            <person name="Bonito G."/>
        </authorList>
    </citation>
    <scope>NUCLEOTIDE SEQUENCE</scope>
    <source>
        <strain evidence="2">KOD1015</strain>
    </source>
</reference>
<accession>A0A9P6FPD0</accession>
<name>A0A9P6FPD0_9FUNG</name>
<dbReference type="AlphaFoldDB" id="A0A9P6FPD0"/>
<evidence type="ECO:0000313" key="3">
    <source>
        <dbReference type="Proteomes" id="UP000780801"/>
    </source>
</evidence>
<evidence type="ECO:0000256" key="1">
    <source>
        <dbReference type="SAM" id="MobiDB-lite"/>
    </source>
</evidence>
<protein>
    <submittedName>
        <fullName evidence="2">Uncharacterized protein</fullName>
    </submittedName>
</protein>
<feature type="region of interest" description="Disordered" evidence="1">
    <location>
        <begin position="127"/>
        <end position="146"/>
    </location>
</feature>
<evidence type="ECO:0000313" key="2">
    <source>
        <dbReference type="EMBL" id="KAF9579360.1"/>
    </source>
</evidence>
<dbReference type="EMBL" id="JAABOA010002824">
    <property type="protein sequence ID" value="KAF9579360.1"/>
    <property type="molecule type" value="Genomic_DNA"/>
</dbReference>
<organism evidence="2 3">
    <name type="scientific">Lunasporangiospora selenospora</name>
    <dbReference type="NCBI Taxonomy" id="979761"/>
    <lineage>
        <taxon>Eukaryota</taxon>
        <taxon>Fungi</taxon>
        <taxon>Fungi incertae sedis</taxon>
        <taxon>Mucoromycota</taxon>
        <taxon>Mortierellomycotina</taxon>
        <taxon>Mortierellomycetes</taxon>
        <taxon>Mortierellales</taxon>
        <taxon>Mortierellaceae</taxon>
        <taxon>Lunasporangiospora</taxon>
    </lineage>
</organism>
<feature type="compositionally biased region" description="Polar residues" evidence="1">
    <location>
        <begin position="131"/>
        <end position="146"/>
    </location>
</feature>
<sequence length="526" mass="59286">MSVFMKGQRFTLEEFKSASPDDLTPAAFLRWMDGMFKDKEKLHLAYVSLYSQAKKSPIPEIQKNGKEMERMWKDRGTSLDSYWTAKSLKKLRSKNMIAAARHSSALQIVVGEQQLKDTLLELHGLQEQRSQEQPSAQTQELTPGQGTSTVKLLENELSSDPLDSDFQPSMSTSARTSLSTADFQYRNNLAGPGETSCRLRTKLKYVVGKLDISERLMAARREMVKQQCTLKSTADLLSLNFIFTKTFLEDYLPRETASRLSQQSVTNPRSEEMDLLLSCCLNVGVADYQQGRAFIMEKAARQDNITGDIISAYASSGVLRDRGSKLAINENTYIEQSVRPFVIGTFVHLDFQEHWTIDPFPVPTDCEERLYPDFFAEKDGLPFAVLEVKSPDADPDDCDVDTRKVFLLMKLSLNCLLDAGVKDPVILGMLVQDRRCEVFSMDITYEAIYIPKALGTFEIPENKLQLPLLLHALGPLTTARDIASNTLAKITDRPRRTRVIKSLLTRPSFYLHGVKIPEPLAPAVIF</sequence>